<keyword evidence="8 11" id="KW-1133">Transmembrane helix</keyword>
<dbReference type="FunFam" id="3.40.50.300:FF:000973">
    <property type="entry name" value="Multidrug resistance-associated protein 4"/>
    <property type="match status" value="1"/>
</dbReference>
<evidence type="ECO:0000256" key="5">
    <source>
        <dbReference type="ARBA" id="ARBA00022737"/>
    </source>
</evidence>
<protein>
    <submittedName>
        <fullName evidence="14">Uncharacterized protein</fullName>
    </submittedName>
</protein>
<dbReference type="GO" id="GO:0005524">
    <property type="term" value="F:ATP binding"/>
    <property type="evidence" value="ECO:0007669"/>
    <property type="project" value="UniProtKB-KW"/>
</dbReference>
<dbReference type="InterPro" id="IPR011527">
    <property type="entry name" value="ABC1_TM_dom"/>
</dbReference>
<dbReference type="GeneID" id="136814243"/>
<feature type="domain" description="ABC transmembrane type-1" evidence="13">
    <location>
        <begin position="97"/>
        <end position="359"/>
    </location>
</feature>
<evidence type="ECO:0000256" key="9">
    <source>
        <dbReference type="ARBA" id="ARBA00023136"/>
    </source>
</evidence>
<dbReference type="InterPro" id="IPR003439">
    <property type="entry name" value="ABC_transporter-like_ATP-bd"/>
</dbReference>
<evidence type="ECO:0000256" key="11">
    <source>
        <dbReference type="SAM" id="Phobius"/>
    </source>
</evidence>
<dbReference type="SUPFAM" id="SSF52540">
    <property type="entry name" value="P-loop containing nucleoside triphosphate hydrolases"/>
    <property type="match status" value="2"/>
</dbReference>
<keyword evidence="5" id="KW-0677">Repeat</keyword>
<accession>A0A7M5UYN5</accession>
<evidence type="ECO:0000259" key="12">
    <source>
        <dbReference type="PROSITE" id="PS50893"/>
    </source>
</evidence>
<evidence type="ECO:0000313" key="14">
    <source>
        <dbReference type="EnsemblMetazoa" id="CLYHEMP008172.1"/>
    </source>
</evidence>
<dbReference type="PROSITE" id="PS50929">
    <property type="entry name" value="ABC_TM1F"/>
    <property type="match status" value="2"/>
</dbReference>
<comment type="similarity">
    <text evidence="2">Belongs to the ABC transporter superfamily. ABCC family. Conjugate transporter (TC 3.A.1.208) subfamily.</text>
</comment>
<dbReference type="RefSeq" id="XP_066926861.1">
    <property type="nucleotide sequence ID" value="XM_067070760.1"/>
</dbReference>
<feature type="transmembrane region" description="Helical" evidence="11">
    <location>
        <begin position="731"/>
        <end position="750"/>
    </location>
</feature>
<feature type="region of interest" description="Disordered" evidence="10">
    <location>
        <begin position="630"/>
        <end position="650"/>
    </location>
</feature>
<dbReference type="FunFam" id="1.20.1560.10:FF:000014">
    <property type="entry name" value="Multidrug resistance-associated protein member 4"/>
    <property type="match status" value="1"/>
</dbReference>
<dbReference type="InterPro" id="IPR044746">
    <property type="entry name" value="ABCC_6TM_D1"/>
</dbReference>
<dbReference type="CDD" id="cd03244">
    <property type="entry name" value="ABCC_MRP_domain2"/>
    <property type="match status" value="1"/>
</dbReference>
<dbReference type="FunFam" id="1.20.1560.10:FF:000006">
    <property type="entry name" value="ATP-binding cassette, sub-family C (CFTR/MRP), member 9"/>
    <property type="match status" value="1"/>
</dbReference>
<feature type="domain" description="ABC transporter" evidence="12">
    <location>
        <begin position="1065"/>
        <end position="1298"/>
    </location>
</feature>
<dbReference type="EnsemblMetazoa" id="CLYHEMT008172.1">
    <property type="protein sequence ID" value="CLYHEMP008172.1"/>
    <property type="gene ID" value="CLYHEMG008172"/>
</dbReference>
<dbReference type="InterPro" id="IPR003593">
    <property type="entry name" value="AAA+_ATPase"/>
</dbReference>
<dbReference type="OrthoDB" id="6500128at2759"/>
<reference evidence="14" key="1">
    <citation type="submission" date="2021-01" db="UniProtKB">
        <authorList>
            <consortium name="EnsemblMetazoa"/>
        </authorList>
    </citation>
    <scope>IDENTIFICATION</scope>
</reference>
<evidence type="ECO:0000256" key="8">
    <source>
        <dbReference type="ARBA" id="ARBA00022989"/>
    </source>
</evidence>
<dbReference type="SUPFAM" id="SSF90123">
    <property type="entry name" value="ABC transporter transmembrane region"/>
    <property type="match status" value="2"/>
</dbReference>
<feature type="compositionally biased region" description="Basic and acidic residues" evidence="10">
    <location>
        <begin position="636"/>
        <end position="650"/>
    </location>
</feature>
<proteinExistence type="inferred from homology"/>
<dbReference type="InterPro" id="IPR036640">
    <property type="entry name" value="ABC1_TM_sf"/>
</dbReference>
<dbReference type="GO" id="GO:0016020">
    <property type="term" value="C:membrane"/>
    <property type="evidence" value="ECO:0007669"/>
    <property type="project" value="UniProtKB-SubCell"/>
</dbReference>
<keyword evidence="7" id="KW-0067">ATP-binding</keyword>
<evidence type="ECO:0000256" key="2">
    <source>
        <dbReference type="ARBA" id="ARBA00009726"/>
    </source>
</evidence>
<dbReference type="SMART" id="SM00382">
    <property type="entry name" value="AAA"/>
    <property type="match status" value="2"/>
</dbReference>
<keyword evidence="4 11" id="KW-0812">Transmembrane</keyword>
<feature type="transmembrane region" description="Helical" evidence="11">
    <location>
        <begin position="318"/>
        <end position="338"/>
    </location>
</feature>
<sequence>METLKNPKRCDKRRFENANFLERQFFTYISPTFREGNKRVLEPQDIAGIEENHKSAVVVERLRSIWSIEKQRSKEAGKKPSFFRVMLLYAFPTMVRAGLFAFAQICLRILQPFLLKQVIDSISDKSKQEDAVYWGLGLVATLLITPNLHPHVFLVQELLGTDIKSAGLTLIFKKALRVHQGGISKITTGKLVTLVSTDAQKLQEGLYLFHSLWVGPLVIIATTAILWQALGPSCLAGISILILMIPLQSFFGKTFAKLRSKTVGKTDQRVNTMNEIISSMQVTKMYTWENSFAKMISDIRKKETNCVMRSAMLKAFNMAFSMSSNYIVLFATFSTYYFHGSGHVTLGLLFQAMSLFFLVRTESLLLFPIGFQLLMESKIGCQRIAQFLLTEEMEEKSEVKKTSEPKMDFDNVTASWTEESEEILKSVSFSVNEKNKLMMLVGPVGSGKSSILNAALREMSIKKGSINTQGKVVYTSQQSWIFSSTIRQNIIFGNEFDVERYKRVIDACALKTDLKLFEKGDLTLVGERGVSLSGGQKARIGLARAVYQDADIYLLDDPLSAVDTKVARHIFEKCINGLLKNKLKVLVTHQIQYLQHASSIYTMKEGNAVKISLEEILELGIDIGQDEDGVAEDQDELGKHEREHEDHHKENLHLEVLDEDLEDMATLACSTSFERSSIRYRLSRSNSRKSINSMVFAEEELDNEANSKEEKQTKQGAVKADIYYQYYKDGLGLFVTLCLFLGIVFVQVLFTMTDYFMASWARSEEQRARNEPITDSFIFTDNPTNNIYTFAVLAFLTLICNYLRTAGYFISLVKCSRVAHNSMFDAVLKSPIYFFDTNPVGQILNRFSRDIFQMDDELPWKSFDAINNGVLMTTLVAVNIVSMPYLLIIVVPLAVIFYKFREYYMKTSRQIRRLEASSRSPLYTHISATFSELTTIRAFDKQDKIMEEFFTCQDYQASAWIVFVRASRWFCYRLDMMAAIFGVVAVLATTIAVRYTDVDPGLAGISLSYVMILPGLFQWAIRQSTEVSNLMVAVERVREYSQLEAEEDVGDNEKIPKGWPSRASITASKASFQYHHTLPAVLKQVNFEIKEGEKIGIVGRTGAGKSSLLNMLFRMGKNNGAIKIDGYDIQNLKLQTLRNAISVIPQDPVLFTGTLRKNLDPFRSYRDEEIWQALEEVQMKKKVSEMEGKLETPIIESGSNLSVGERQLLCLARALLKRNKILVIDEATANVDYKTDNQIQSTIRKTFISCTVLTVAHRLNTIMDCDRIMVLDAGNIVEFDLPYKLLQIPNGHFNQLVQQNSDEEVSRLTEVAKTSAIERNMDLDQIDKEMASQIPVLNIPTIMYDDADDIGMINTTFQDNE</sequence>
<evidence type="ECO:0000256" key="7">
    <source>
        <dbReference type="ARBA" id="ARBA00022840"/>
    </source>
</evidence>
<dbReference type="PANTHER" id="PTHR24223:SF456">
    <property type="entry name" value="MULTIDRUG RESISTANCE-ASSOCIATED PROTEIN LETHAL(2)03659"/>
    <property type="match status" value="1"/>
</dbReference>
<dbReference type="Gene3D" id="3.40.50.300">
    <property type="entry name" value="P-loop containing nucleotide triphosphate hydrolases"/>
    <property type="match status" value="2"/>
</dbReference>
<feature type="transmembrane region" description="Helical" evidence="11">
    <location>
        <begin position="350"/>
        <end position="374"/>
    </location>
</feature>
<keyword evidence="15" id="KW-1185">Reference proteome</keyword>
<feature type="transmembrane region" description="Helical" evidence="11">
    <location>
        <begin position="974"/>
        <end position="995"/>
    </location>
</feature>
<feature type="domain" description="ABC transporter" evidence="12">
    <location>
        <begin position="407"/>
        <end position="630"/>
    </location>
</feature>
<name>A0A7M5UYN5_9CNID</name>
<feature type="transmembrane region" description="Helical" evidence="11">
    <location>
        <begin position="206"/>
        <end position="229"/>
    </location>
</feature>
<dbReference type="InterPro" id="IPR017871">
    <property type="entry name" value="ABC_transporter-like_CS"/>
</dbReference>
<evidence type="ECO:0000256" key="3">
    <source>
        <dbReference type="ARBA" id="ARBA00022448"/>
    </source>
</evidence>
<dbReference type="InterPro" id="IPR027417">
    <property type="entry name" value="P-loop_NTPase"/>
</dbReference>
<comment type="subcellular location">
    <subcellularLocation>
        <location evidence="1">Membrane</location>
        <topology evidence="1">Multi-pass membrane protein</topology>
    </subcellularLocation>
</comment>
<evidence type="ECO:0000313" key="15">
    <source>
        <dbReference type="Proteomes" id="UP000594262"/>
    </source>
</evidence>
<dbReference type="CDD" id="cd03250">
    <property type="entry name" value="ABCC_MRP_domain1"/>
    <property type="match status" value="1"/>
</dbReference>
<evidence type="ECO:0000256" key="6">
    <source>
        <dbReference type="ARBA" id="ARBA00022741"/>
    </source>
</evidence>
<keyword evidence="3" id="KW-0813">Transport</keyword>
<dbReference type="CDD" id="cd18579">
    <property type="entry name" value="ABC_6TM_ABCC_D1"/>
    <property type="match status" value="1"/>
</dbReference>
<feature type="transmembrane region" description="Helical" evidence="11">
    <location>
        <begin position="235"/>
        <end position="256"/>
    </location>
</feature>
<dbReference type="Pfam" id="PF00664">
    <property type="entry name" value="ABC_membrane"/>
    <property type="match status" value="2"/>
</dbReference>
<organism evidence="14 15">
    <name type="scientific">Clytia hemisphaerica</name>
    <dbReference type="NCBI Taxonomy" id="252671"/>
    <lineage>
        <taxon>Eukaryota</taxon>
        <taxon>Metazoa</taxon>
        <taxon>Cnidaria</taxon>
        <taxon>Hydrozoa</taxon>
        <taxon>Hydroidolina</taxon>
        <taxon>Leptothecata</taxon>
        <taxon>Obeliida</taxon>
        <taxon>Clytiidae</taxon>
        <taxon>Clytia</taxon>
    </lineage>
</organism>
<feature type="transmembrane region" description="Helical" evidence="11">
    <location>
        <begin position="87"/>
        <end position="111"/>
    </location>
</feature>
<dbReference type="GO" id="GO:0016887">
    <property type="term" value="F:ATP hydrolysis activity"/>
    <property type="evidence" value="ECO:0007669"/>
    <property type="project" value="InterPro"/>
</dbReference>
<dbReference type="GO" id="GO:0140359">
    <property type="term" value="F:ABC-type transporter activity"/>
    <property type="evidence" value="ECO:0007669"/>
    <property type="project" value="InterPro"/>
</dbReference>
<evidence type="ECO:0000259" key="13">
    <source>
        <dbReference type="PROSITE" id="PS50929"/>
    </source>
</evidence>
<evidence type="ECO:0000256" key="4">
    <source>
        <dbReference type="ARBA" id="ARBA00022692"/>
    </source>
</evidence>
<dbReference type="Gene3D" id="1.20.1560.10">
    <property type="entry name" value="ABC transporter type 1, transmembrane domain"/>
    <property type="match status" value="2"/>
</dbReference>
<keyword evidence="6" id="KW-0547">Nucleotide-binding</keyword>
<keyword evidence="9 11" id="KW-0472">Membrane</keyword>
<feature type="transmembrane region" description="Helical" evidence="11">
    <location>
        <begin position="1001"/>
        <end position="1021"/>
    </location>
</feature>
<dbReference type="InterPro" id="IPR050173">
    <property type="entry name" value="ABC_transporter_C-like"/>
</dbReference>
<dbReference type="FunFam" id="3.40.50.300:FF:000163">
    <property type="entry name" value="Multidrug resistance-associated protein member 4"/>
    <property type="match status" value="1"/>
</dbReference>
<dbReference type="RefSeq" id="XP_066926860.1">
    <property type="nucleotide sequence ID" value="XM_067070759.1"/>
</dbReference>
<dbReference type="Proteomes" id="UP000594262">
    <property type="component" value="Unplaced"/>
</dbReference>
<feature type="domain" description="ABC transmembrane type-1" evidence="13">
    <location>
        <begin position="772"/>
        <end position="1029"/>
    </location>
</feature>
<evidence type="ECO:0000256" key="1">
    <source>
        <dbReference type="ARBA" id="ARBA00004141"/>
    </source>
</evidence>
<feature type="transmembrane region" description="Helical" evidence="11">
    <location>
        <begin position="131"/>
        <end position="148"/>
    </location>
</feature>
<dbReference type="PANTHER" id="PTHR24223">
    <property type="entry name" value="ATP-BINDING CASSETTE SUB-FAMILY C"/>
    <property type="match status" value="1"/>
</dbReference>
<dbReference type="Pfam" id="PF00005">
    <property type="entry name" value="ABC_tran"/>
    <property type="match status" value="2"/>
</dbReference>
<feature type="transmembrane region" description="Helical" evidence="11">
    <location>
        <begin position="870"/>
        <end position="898"/>
    </location>
</feature>
<evidence type="ECO:0000256" key="10">
    <source>
        <dbReference type="SAM" id="MobiDB-lite"/>
    </source>
</evidence>
<dbReference type="PROSITE" id="PS00211">
    <property type="entry name" value="ABC_TRANSPORTER_1"/>
    <property type="match status" value="2"/>
</dbReference>
<dbReference type="PROSITE" id="PS50893">
    <property type="entry name" value="ABC_TRANSPORTER_2"/>
    <property type="match status" value="2"/>
</dbReference>